<dbReference type="InterPro" id="IPR036286">
    <property type="entry name" value="LexA/Signal_pep-like_sf"/>
</dbReference>
<evidence type="ECO:0000256" key="2">
    <source>
        <dbReference type="ARBA" id="ARBA00004401"/>
    </source>
</evidence>
<organism evidence="8 9">
    <name type="scientific">Paenibacillus hodogayensis</name>
    <dbReference type="NCBI Taxonomy" id="279208"/>
    <lineage>
        <taxon>Bacteria</taxon>
        <taxon>Bacillati</taxon>
        <taxon>Bacillota</taxon>
        <taxon>Bacilli</taxon>
        <taxon>Bacillales</taxon>
        <taxon>Paenibacillaceae</taxon>
        <taxon>Paenibacillus</taxon>
    </lineage>
</organism>
<comment type="catalytic activity">
    <reaction evidence="1 6">
        <text>Cleavage of hydrophobic, N-terminal signal or leader sequences from secreted and periplasmic proteins.</text>
        <dbReference type="EC" id="3.4.21.89"/>
    </reaction>
</comment>
<evidence type="ECO:0000259" key="7">
    <source>
        <dbReference type="Pfam" id="PF10502"/>
    </source>
</evidence>
<dbReference type="EC" id="3.4.21.89" evidence="4 6"/>
<sequence>MQRWKAILKEWVPPLAIAVILSLIIQTYVAQAVKVPSGSMEPNIMINDRLVMEKLIKFTDFDHGDIVVFNHAAENKDQVRYVKRLIGLPGDTIEVREGSLFRNGEKVDEPYLKNKMNYTFAKVTVPDNHYFFLGDNRNNSYDGHSWPNRFVDKSELVGKIMFRFYPLSHAGPLQ</sequence>
<dbReference type="Proteomes" id="UP001589619">
    <property type="component" value="Unassembled WGS sequence"/>
</dbReference>
<dbReference type="GO" id="GO:0009003">
    <property type="term" value="F:signal peptidase activity"/>
    <property type="evidence" value="ECO:0007669"/>
    <property type="project" value="UniProtKB-EC"/>
</dbReference>
<comment type="caution">
    <text evidence="8">The sequence shown here is derived from an EMBL/GenBank/DDBJ whole genome shotgun (WGS) entry which is preliminary data.</text>
</comment>
<dbReference type="Gene3D" id="2.10.109.10">
    <property type="entry name" value="Umud Fragment, subunit A"/>
    <property type="match status" value="1"/>
</dbReference>
<dbReference type="PANTHER" id="PTHR43390:SF1">
    <property type="entry name" value="CHLOROPLAST PROCESSING PEPTIDASE"/>
    <property type="match status" value="1"/>
</dbReference>
<dbReference type="InterPro" id="IPR019758">
    <property type="entry name" value="Pept_S26A_signal_pept_1_CS"/>
</dbReference>
<dbReference type="PANTHER" id="PTHR43390">
    <property type="entry name" value="SIGNAL PEPTIDASE I"/>
    <property type="match status" value="1"/>
</dbReference>
<name>A0ABV5VRS5_9BACL</name>
<feature type="domain" description="Peptidase S26" evidence="7">
    <location>
        <begin position="9"/>
        <end position="165"/>
    </location>
</feature>
<dbReference type="Pfam" id="PF10502">
    <property type="entry name" value="Peptidase_S26"/>
    <property type="match status" value="1"/>
</dbReference>
<protein>
    <recommendedName>
        <fullName evidence="4 6">Signal peptidase I</fullName>
        <ecNumber evidence="4 6">3.4.21.89</ecNumber>
    </recommendedName>
</protein>
<gene>
    <name evidence="8" type="primary">lepB</name>
    <name evidence="8" type="ORF">ACFFNY_05250</name>
</gene>
<evidence type="ECO:0000313" key="9">
    <source>
        <dbReference type="Proteomes" id="UP001589619"/>
    </source>
</evidence>
<evidence type="ECO:0000256" key="3">
    <source>
        <dbReference type="ARBA" id="ARBA00009370"/>
    </source>
</evidence>
<dbReference type="InterPro" id="IPR019533">
    <property type="entry name" value="Peptidase_S26"/>
</dbReference>
<comment type="subcellular location">
    <subcellularLocation>
        <location evidence="2">Cell membrane</location>
        <topology evidence="2">Single-pass type II membrane protein</topology>
    </subcellularLocation>
    <subcellularLocation>
        <location evidence="6">Membrane</location>
        <topology evidence="6">Single-pass type II membrane protein</topology>
    </subcellularLocation>
</comment>
<evidence type="ECO:0000256" key="4">
    <source>
        <dbReference type="ARBA" id="ARBA00013208"/>
    </source>
</evidence>
<dbReference type="PRINTS" id="PR00727">
    <property type="entry name" value="LEADERPTASE"/>
</dbReference>
<keyword evidence="6" id="KW-0645">Protease</keyword>
<dbReference type="EMBL" id="JBHMAG010000004">
    <property type="protein sequence ID" value="MFB9750977.1"/>
    <property type="molecule type" value="Genomic_DNA"/>
</dbReference>
<comment type="similarity">
    <text evidence="3 6">Belongs to the peptidase S26 family.</text>
</comment>
<evidence type="ECO:0000256" key="6">
    <source>
        <dbReference type="RuleBase" id="RU362042"/>
    </source>
</evidence>
<keyword evidence="9" id="KW-1185">Reference proteome</keyword>
<dbReference type="PROSITE" id="PS00760">
    <property type="entry name" value="SPASE_I_2"/>
    <property type="match status" value="1"/>
</dbReference>
<evidence type="ECO:0000256" key="5">
    <source>
        <dbReference type="ARBA" id="ARBA00022801"/>
    </source>
</evidence>
<evidence type="ECO:0000256" key="1">
    <source>
        <dbReference type="ARBA" id="ARBA00000677"/>
    </source>
</evidence>
<proteinExistence type="inferred from homology"/>
<dbReference type="RefSeq" id="WP_344905545.1">
    <property type="nucleotide sequence ID" value="NZ_BAAAYO010000002.1"/>
</dbReference>
<accession>A0ABV5VRS5</accession>
<dbReference type="NCBIfam" id="TIGR02227">
    <property type="entry name" value="sigpep_I_bact"/>
    <property type="match status" value="1"/>
</dbReference>
<dbReference type="InterPro" id="IPR019757">
    <property type="entry name" value="Pept_S26A_signal_pept_1_Lys-AS"/>
</dbReference>
<evidence type="ECO:0000313" key="8">
    <source>
        <dbReference type="EMBL" id="MFB9750977.1"/>
    </source>
</evidence>
<dbReference type="InterPro" id="IPR000223">
    <property type="entry name" value="Pept_S26A_signal_pept_1"/>
</dbReference>
<dbReference type="CDD" id="cd06530">
    <property type="entry name" value="S26_SPase_I"/>
    <property type="match status" value="1"/>
</dbReference>
<dbReference type="SUPFAM" id="SSF51306">
    <property type="entry name" value="LexA/Signal peptidase"/>
    <property type="match status" value="1"/>
</dbReference>
<keyword evidence="5 6" id="KW-0378">Hydrolase</keyword>
<reference evidence="8 9" key="1">
    <citation type="submission" date="2024-09" db="EMBL/GenBank/DDBJ databases">
        <authorList>
            <person name="Sun Q."/>
            <person name="Mori K."/>
        </authorList>
    </citation>
    <scope>NUCLEOTIDE SEQUENCE [LARGE SCALE GENOMIC DNA]</scope>
    <source>
        <strain evidence="8 9">JCM 12520</strain>
    </source>
</reference>
<dbReference type="PROSITE" id="PS00761">
    <property type="entry name" value="SPASE_I_3"/>
    <property type="match status" value="1"/>
</dbReference>